<gene>
    <name evidence="2" type="ORF">TVAG_350610</name>
</gene>
<evidence type="ECO:0000313" key="3">
    <source>
        <dbReference type="Proteomes" id="UP000001542"/>
    </source>
</evidence>
<keyword evidence="1" id="KW-0472">Membrane</keyword>
<protein>
    <submittedName>
        <fullName evidence="2">Uncharacterized protein</fullName>
    </submittedName>
</protein>
<keyword evidence="1" id="KW-1133">Transmembrane helix</keyword>
<organism evidence="2 3">
    <name type="scientific">Trichomonas vaginalis (strain ATCC PRA-98 / G3)</name>
    <dbReference type="NCBI Taxonomy" id="412133"/>
    <lineage>
        <taxon>Eukaryota</taxon>
        <taxon>Metamonada</taxon>
        <taxon>Parabasalia</taxon>
        <taxon>Trichomonadida</taxon>
        <taxon>Trichomonadidae</taxon>
        <taxon>Trichomonas</taxon>
    </lineage>
</organism>
<feature type="transmembrane region" description="Helical" evidence="1">
    <location>
        <begin position="965"/>
        <end position="986"/>
    </location>
</feature>
<reference evidence="2" key="1">
    <citation type="submission" date="2006-10" db="EMBL/GenBank/DDBJ databases">
        <authorList>
            <person name="Amadeo P."/>
            <person name="Zhao Q."/>
            <person name="Wortman J."/>
            <person name="Fraser-Liggett C."/>
            <person name="Carlton J."/>
        </authorList>
    </citation>
    <scope>NUCLEOTIDE SEQUENCE</scope>
    <source>
        <strain evidence="2">G3</strain>
    </source>
</reference>
<dbReference type="EMBL" id="DS113477">
    <property type="protein sequence ID" value="EAY04386.1"/>
    <property type="molecule type" value="Genomic_DNA"/>
</dbReference>
<name>A2ESK6_TRIV3</name>
<dbReference type="Proteomes" id="UP000001542">
    <property type="component" value="Unassembled WGS sequence"/>
</dbReference>
<proteinExistence type="predicted"/>
<evidence type="ECO:0000313" key="2">
    <source>
        <dbReference type="EMBL" id="EAY04386.1"/>
    </source>
</evidence>
<dbReference type="RefSeq" id="XP_001316609.1">
    <property type="nucleotide sequence ID" value="XM_001316574.1"/>
</dbReference>
<evidence type="ECO:0000256" key="1">
    <source>
        <dbReference type="SAM" id="Phobius"/>
    </source>
</evidence>
<dbReference type="SMR" id="A2ESK6"/>
<reference evidence="2" key="2">
    <citation type="journal article" date="2007" name="Science">
        <title>Draft genome sequence of the sexually transmitted pathogen Trichomonas vaginalis.</title>
        <authorList>
            <person name="Carlton J.M."/>
            <person name="Hirt R.P."/>
            <person name="Silva J.C."/>
            <person name="Delcher A.L."/>
            <person name="Schatz M."/>
            <person name="Zhao Q."/>
            <person name="Wortman J.R."/>
            <person name="Bidwell S.L."/>
            <person name="Alsmark U.C.M."/>
            <person name="Besteiro S."/>
            <person name="Sicheritz-Ponten T."/>
            <person name="Noel C.J."/>
            <person name="Dacks J.B."/>
            <person name="Foster P.G."/>
            <person name="Simillion C."/>
            <person name="Van de Peer Y."/>
            <person name="Miranda-Saavedra D."/>
            <person name="Barton G.J."/>
            <person name="Westrop G.D."/>
            <person name="Mueller S."/>
            <person name="Dessi D."/>
            <person name="Fiori P.L."/>
            <person name="Ren Q."/>
            <person name="Paulsen I."/>
            <person name="Zhang H."/>
            <person name="Bastida-Corcuera F.D."/>
            <person name="Simoes-Barbosa A."/>
            <person name="Brown M.T."/>
            <person name="Hayes R.D."/>
            <person name="Mukherjee M."/>
            <person name="Okumura C.Y."/>
            <person name="Schneider R."/>
            <person name="Smith A.J."/>
            <person name="Vanacova S."/>
            <person name="Villalvazo M."/>
            <person name="Haas B.J."/>
            <person name="Pertea M."/>
            <person name="Feldblyum T.V."/>
            <person name="Utterback T.R."/>
            <person name="Shu C.L."/>
            <person name="Osoegawa K."/>
            <person name="de Jong P.J."/>
            <person name="Hrdy I."/>
            <person name="Horvathova L."/>
            <person name="Zubacova Z."/>
            <person name="Dolezal P."/>
            <person name="Malik S.B."/>
            <person name="Logsdon J.M. Jr."/>
            <person name="Henze K."/>
            <person name="Gupta A."/>
            <person name="Wang C.C."/>
            <person name="Dunne R.L."/>
            <person name="Upcroft J.A."/>
            <person name="Upcroft P."/>
            <person name="White O."/>
            <person name="Salzberg S.L."/>
            <person name="Tang P."/>
            <person name="Chiu C.-H."/>
            <person name="Lee Y.-S."/>
            <person name="Embley T.M."/>
            <person name="Coombs G.H."/>
            <person name="Mottram J.C."/>
            <person name="Tachezy J."/>
            <person name="Fraser-Liggett C.M."/>
            <person name="Johnson P.J."/>
        </authorList>
    </citation>
    <scope>NUCLEOTIDE SEQUENCE [LARGE SCALE GENOMIC DNA]</scope>
    <source>
        <strain evidence="2">G3</strain>
    </source>
</reference>
<keyword evidence="3" id="KW-1185">Reference proteome</keyword>
<accession>A2ESK6</accession>
<dbReference type="VEuPathDB" id="TrichDB:TVAG_350610"/>
<keyword evidence="1" id="KW-0812">Transmembrane</keyword>
<dbReference type="VEuPathDB" id="TrichDB:TVAGG3_0034980"/>
<dbReference type="KEGG" id="tva:4762244"/>
<dbReference type="InParanoid" id="A2ESK6"/>
<sequence length="1011" mass="114632">MKSESKKNNKFDKLNVTLYIPENLSSITVDAYAFKNSNFFYLIGIGSNASCKLSVSEVCTFNSVEFNNIELIKKDTTEIDLAELKLRKVLFTGFDKASKYFGGKLDSDLLSTRYITLLFEHVTIHCNETGEFEKNYRIDGAIYAKDIMFTSFLENSTVFQFGDQMIITPVSTVRGCRRTCIQPYTPGKNVSITVRNDNPKSILTIGSWFSSKCAMFTPLHLEIIDSYLTILDGNWNDQENFKITLQRAHLHIKIDGPRISLENNTFDSTITTSKDSLKFLSLNLKNINNIEFKDIENVSVIDLYASNNSRIGNGVKQMFCRYVHSVPKEKEEEVIEYDDKYNEGGDEKKEEGVTFTVESETLIINTVDQTVKQINCNELVVPNKGKIDGIHHNGVLYFIHDSERIPKIVCKQMTSINETLKINVQPAGENDVLPDANITLVQSNKTIKAETISLIWDYKEVPDKSVGQNIEIKSDDIVEVNSQQYICLSTDSGDCGLTDNYIIRTQNNLKDLAENLSITENSSRAVKLKIYLDDDFENFEINYGIKFRGIKINSELNQENKVTFTIGADTKPGFNIQLKSVTADIPEETKIDTLKMTNVKIVRKDVKLTNVNYIELDTETNDEFTYPLHPANSTIINTETVEISGENLKPKVFTDFGEKQEMKIKFRGVKKITKKGAPFPNKINIGIEVEDAVTLESNNFGSMLTFEIGGIPGENNDIVVNFKAVLPAKIIDGNFKSMTLKPNFLGNTFNYQNQLCGKNITLETTGIVNISKKTLYCKSESMLFITTATIAKDPMFQGVINLRQLTIERMMELTSNTYLHIDEYANPDDDFLLHYNWSLKHFPTVKISKFVKVQKTSFTPGIQTFADQNDEDIEFMKQNLDIFKFGMPFICIDDSNYRGNLFNEGMVFRNGTLNNSLISTAMRIGPSNAVSQCAYMLLFNPKEDKIYEVQASPVKGPINKAHFKALITLSSLLLVFLCAFSIYMLFFQRRRAPKKEITHSESRSVVMEDLL</sequence>
<dbReference type="AlphaFoldDB" id="A2ESK6"/>